<evidence type="ECO:0000313" key="6">
    <source>
        <dbReference type="Proteomes" id="UP000246464"/>
    </source>
</evidence>
<feature type="chain" id="PRO_5016047266" description="Ricin B lectin domain-containing protein" evidence="3">
    <location>
        <begin position="18"/>
        <end position="303"/>
    </location>
</feature>
<keyword evidence="2" id="KW-0472">Membrane</keyword>
<dbReference type="Gene3D" id="2.80.10.50">
    <property type="match status" value="1"/>
</dbReference>
<evidence type="ECO:0000256" key="2">
    <source>
        <dbReference type="SAM" id="Phobius"/>
    </source>
</evidence>
<keyword evidence="6" id="KW-1185">Reference proteome</keyword>
<feature type="signal peptide" evidence="3">
    <location>
        <begin position="1"/>
        <end position="17"/>
    </location>
</feature>
<protein>
    <recommendedName>
        <fullName evidence="4">Ricin B lectin domain-containing protein</fullName>
    </recommendedName>
</protein>
<feature type="compositionally biased region" description="Basic and acidic residues" evidence="1">
    <location>
        <begin position="235"/>
        <end position="244"/>
    </location>
</feature>
<dbReference type="GO" id="GO:0005886">
    <property type="term" value="C:plasma membrane"/>
    <property type="evidence" value="ECO:0007669"/>
    <property type="project" value="InterPro"/>
</dbReference>
<dbReference type="InterPro" id="IPR029387">
    <property type="entry name" value="OSTbeta"/>
</dbReference>
<evidence type="ECO:0000256" key="3">
    <source>
        <dbReference type="SAM" id="SignalP"/>
    </source>
</evidence>
<dbReference type="OrthoDB" id="8959236at2759"/>
<feature type="region of interest" description="Disordered" evidence="1">
    <location>
        <begin position="235"/>
        <end position="268"/>
    </location>
</feature>
<dbReference type="PROSITE" id="PS50231">
    <property type="entry name" value="RICIN_B_LECTIN"/>
    <property type="match status" value="1"/>
</dbReference>
<proteinExistence type="predicted"/>
<sequence>MFDVWIMLSLVLSGGSGFMIHNTHFSLCLEDSAATGVVLLRRCNLDSGYQQWVWLAQGMLMCVASSRCLSAQQTEPIRTLSCQGPEVDAAGLMWDCERDRLMSRNTSMLLSVDGKRKIPTFHSKHSKWRSLDEGDFCQENLRFRRASDDPEEFDEEQAGEMAAMTEEQKEYLRWYYRTEDSTTWKFVLLGLAFICLLVGFLLLGMGAMANKNRKKIAKYKAAASLVQKCGDEELRSNSQLRDDSNCTPPSPDTLLQGNKVSSSNGEVNKLEGGNVVLTWKDGNTSYLYSDPEVQEEDQEEKQE</sequence>
<dbReference type="SUPFAM" id="SSF50370">
    <property type="entry name" value="Ricin B-like lectins"/>
    <property type="match status" value="1"/>
</dbReference>
<dbReference type="SMART" id="SM00458">
    <property type="entry name" value="RICIN"/>
    <property type="match status" value="1"/>
</dbReference>
<dbReference type="InterPro" id="IPR000772">
    <property type="entry name" value="Ricin_B_lectin"/>
</dbReference>
<dbReference type="PANTHER" id="PTHR36129:SF3">
    <property type="match status" value="1"/>
</dbReference>
<dbReference type="EMBL" id="CP026247">
    <property type="protein sequence ID" value="AWP02110.1"/>
    <property type="molecule type" value="Genomic_DNA"/>
</dbReference>
<accession>A0A2U9BE92</accession>
<feature type="domain" description="Ricin B lectin" evidence="4">
    <location>
        <begin position="15"/>
        <end position="131"/>
    </location>
</feature>
<dbReference type="Proteomes" id="UP000246464">
    <property type="component" value="Chromosome 5"/>
</dbReference>
<gene>
    <name evidence="5" type="ORF">SMAX5B_015295</name>
</gene>
<evidence type="ECO:0000256" key="1">
    <source>
        <dbReference type="SAM" id="MobiDB-lite"/>
    </source>
</evidence>
<dbReference type="Pfam" id="PF15048">
    <property type="entry name" value="OSTbeta"/>
    <property type="match status" value="1"/>
</dbReference>
<dbReference type="GO" id="GO:0046982">
    <property type="term" value="F:protein heterodimerization activity"/>
    <property type="evidence" value="ECO:0007669"/>
    <property type="project" value="InterPro"/>
</dbReference>
<dbReference type="InterPro" id="IPR035992">
    <property type="entry name" value="Ricin_B-like_lectins"/>
</dbReference>
<feature type="transmembrane region" description="Helical" evidence="2">
    <location>
        <begin position="186"/>
        <end position="209"/>
    </location>
</feature>
<evidence type="ECO:0000313" key="5">
    <source>
        <dbReference type="EMBL" id="AWP02110.1"/>
    </source>
</evidence>
<organism evidence="5 6">
    <name type="scientific">Scophthalmus maximus</name>
    <name type="common">Turbot</name>
    <name type="synonym">Psetta maxima</name>
    <dbReference type="NCBI Taxonomy" id="52904"/>
    <lineage>
        <taxon>Eukaryota</taxon>
        <taxon>Metazoa</taxon>
        <taxon>Chordata</taxon>
        <taxon>Craniata</taxon>
        <taxon>Vertebrata</taxon>
        <taxon>Euteleostomi</taxon>
        <taxon>Actinopterygii</taxon>
        <taxon>Neopterygii</taxon>
        <taxon>Teleostei</taxon>
        <taxon>Neoteleostei</taxon>
        <taxon>Acanthomorphata</taxon>
        <taxon>Carangaria</taxon>
        <taxon>Pleuronectiformes</taxon>
        <taxon>Pleuronectoidei</taxon>
        <taxon>Scophthalmidae</taxon>
        <taxon>Scophthalmus</taxon>
    </lineage>
</organism>
<name>A0A2U9BE92_SCOMX</name>
<dbReference type="CDD" id="cd23385">
    <property type="entry name" value="beta-trefoil_Ricin_MRC-like"/>
    <property type="match status" value="1"/>
</dbReference>
<keyword evidence="2" id="KW-1133">Transmembrane helix</keyword>
<keyword evidence="2" id="KW-0812">Transmembrane</keyword>
<evidence type="ECO:0000259" key="4">
    <source>
        <dbReference type="SMART" id="SM00458"/>
    </source>
</evidence>
<dbReference type="GO" id="GO:0015721">
    <property type="term" value="P:bile acid and bile salt transport"/>
    <property type="evidence" value="ECO:0007669"/>
    <property type="project" value="InterPro"/>
</dbReference>
<reference evidence="5 6" key="1">
    <citation type="submission" date="2017-12" db="EMBL/GenBank/DDBJ databases">
        <title>Integrating genomic resources of turbot (Scophthalmus maximus) in depth evaluation of genetic and physical mapping variation across individuals.</title>
        <authorList>
            <person name="Martinez P."/>
        </authorList>
    </citation>
    <scope>NUCLEOTIDE SEQUENCE [LARGE SCALE GENOMIC DNA]</scope>
</reference>
<feature type="compositionally biased region" description="Polar residues" evidence="1">
    <location>
        <begin position="253"/>
        <end position="266"/>
    </location>
</feature>
<dbReference type="PANTHER" id="PTHR36129">
    <property type="entry name" value="ORGANIC SOLUTE TRANSPORTER SUBUNIT BETA-RELATED"/>
    <property type="match status" value="1"/>
</dbReference>
<dbReference type="AlphaFoldDB" id="A0A2U9BE92"/>
<dbReference type="Pfam" id="PF24562">
    <property type="entry name" value="CysR_MRC2_N"/>
    <property type="match status" value="1"/>
</dbReference>
<dbReference type="InterPro" id="IPR052678">
    <property type="entry name" value="OST-beta_subunit"/>
</dbReference>
<dbReference type="GO" id="GO:0022857">
    <property type="term" value="F:transmembrane transporter activity"/>
    <property type="evidence" value="ECO:0007669"/>
    <property type="project" value="InterPro"/>
</dbReference>
<keyword evidence="3" id="KW-0732">Signal</keyword>